<dbReference type="KEGG" id="cbw:RR42_s0278"/>
<name>A0A0C4YJ30_9BURK</name>
<protein>
    <submittedName>
        <fullName evidence="1">Uncharacterized protein</fullName>
    </submittedName>
</protein>
<organism evidence="1 2">
    <name type="scientific">Cupriavidus basilensis</name>
    <dbReference type="NCBI Taxonomy" id="68895"/>
    <lineage>
        <taxon>Bacteria</taxon>
        <taxon>Pseudomonadati</taxon>
        <taxon>Pseudomonadota</taxon>
        <taxon>Betaproteobacteria</taxon>
        <taxon>Burkholderiales</taxon>
        <taxon>Burkholderiaceae</taxon>
        <taxon>Cupriavidus</taxon>
    </lineage>
</organism>
<dbReference type="STRING" id="68895.RR42_s0278"/>
<evidence type="ECO:0000313" key="1">
    <source>
        <dbReference type="EMBL" id="AJG21874.1"/>
    </source>
</evidence>
<dbReference type="EMBL" id="CP010537">
    <property type="protein sequence ID" value="AJG21874.1"/>
    <property type="molecule type" value="Genomic_DNA"/>
</dbReference>
<dbReference type="Proteomes" id="UP000031843">
    <property type="component" value="Chromosome secondary"/>
</dbReference>
<evidence type="ECO:0000313" key="2">
    <source>
        <dbReference type="Proteomes" id="UP000031843"/>
    </source>
</evidence>
<accession>A0A0C4YJ30</accession>
<sequence>MALRAQQRCRFALMPDGVPRSPARIGEYPCAAVADFG</sequence>
<gene>
    <name evidence="1" type="ORF">RR42_s0278</name>
</gene>
<keyword evidence="2" id="KW-1185">Reference proteome</keyword>
<dbReference type="AlphaFoldDB" id="A0A0C4YJ30"/>
<proteinExistence type="predicted"/>
<reference evidence="1 2" key="1">
    <citation type="journal article" date="2015" name="Genome Announc.">
        <title>Complete Genome Sequence of Cupriavidus basilensis 4G11, Isolated from the Oak Ridge Field Research Center Site.</title>
        <authorList>
            <person name="Ray J."/>
            <person name="Waters R.J."/>
            <person name="Skerker J.M."/>
            <person name="Kuehl J.V."/>
            <person name="Price M.N."/>
            <person name="Huang J."/>
            <person name="Chakraborty R."/>
            <person name="Arkin A.P."/>
            <person name="Deutschbauer A."/>
        </authorList>
    </citation>
    <scope>NUCLEOTIDE SEQUENCE [LARGE SCALE GENOMIC DNA]</scope>
    <source>
        <strain evidence="1">4G11</strain>
    </source>
</reference>